<sequence>MSNRSLIKRSSATDTDGSLPPYSHEKPRKENSSHVATQMSLMNDSLVVLVEKVQENSDELATVTAMHIKISGNVPDDFVGRMHAFAQEYQSSGDQDGGGS</sequence>
<proteinExistence type="predicted"/>
<name>A0ACC2PPE3_9HYME</name>
<dbReference type="EMBL" id="CM056741">
    <property type="protein sequence ID" value="KAJ8685280.1"/>
    <property type="molecule type" value="Genomic_DNA"/>
</dbReference>
<keyword evidence="2" id="KW-1185">Reference proteome</keyword>
<reference evidence="1" key="1">
    <citation type="submission" date="2023-04" db="EMBL/GenBank/DDBJ databases">
        <title>A chromosome-level genome assembly of the parasitoid wasp Eretmocerus hayati.</title>
        <authorList>
            <person name="Zhong Y."/>
            <person name="Liu S."/>
            <person name="Liu Y."/>
        </authorList>
    </citation>
    <scope>NUCLEOTIDE SEQUENCE</scope>
    <source>
        <strain evidence="1">ZJU_SS_LIU_2023</strain>
    </source>
</reference>
<gene>
    <name evidence="1" type="ORF">QAD02_021073</name>
</gene>
<evidence type="ECO:0000313" key="2">
    <source>
        <dbReference type="Proteomes" id="UP001239111"/>
    </source>
</evidence>
<accession>A0ACC2PPE3</accession>
<comment type="caution">
    <text evidence="1">The sequence shown here is derived from an EMBL/GenBank/DDBJ whole genome shotgun (WGS) entry which is preliminary data.</text>
</comment>
<evidence type="ECO:0000313" key="1">
    <source>
        <dbReference type="EMBL" id="KAJ8685280.1"/>
    </source>
</evidence>
<protein>
    <submittedName>
        <fullName evidence="1">Uncharacterized protein</fullName>
    </submittedName>
</protein>
<dbReference type="Proteomes" id="UP001239111">
    <property type="component" value="Chromosome 1"/>
</dbReference>
<organism evidence="1 2">
    <name type="scientific">Eretmocerus hayati</name>
    <dbReference type="NCBI Taxonomy" id="131215"/>
    <lineage>
        <taxon>Eukaryota</taxon>
        <taxon>Metazoa</taxon>
        <taxon>Ecdysozoa</taxon>
        <taxon>Arthropoda</taxon>
        <taxon>Hexapoda</taxon>
        <taxon>Insecta</taxon>
        <taxon>Pterygota</taxon>
        <taxon>Neoptera</taxon>
        <taxon>Endopterygota</taxon>
        <taxon>Hymenoptera</taxon>
        <taxon>Apocrita</taxon>
        <taxon>Proctotrupomorpha</taxon>
        <taxon>Chalcidoidea</taxon>
        <taxon>Aphelinidae</taxon>
        <taxon>Aphelininae</taxon>
        <taxon>Eretmocerus</taxon>
    </lineage>
</organism>